<dbReference type="Proteomes" id="UP000663193">
    <property type="component" value="Chromosome 22"/>
</dbReference>
<name>A0A7U2ICN3_PHANO</name>
<proteinExistence type="predicted"/>
<dbReference type="VEuPathDB" id="FungiDB:JI435_132190"/>
<gene>
    <name evidence="1" type="ORF">JI435_132190</name>
</gene>
<sequence>MAPALVPKIIKRQAKKLTNYVGARICHEYDEATLKGQTFMRLAKEFIHDSAPHKIYAGAGQISPSFHNIFAKELNYFRRSKQSIARGTTRGRVGKAIVLQLRVPTTRISDEEVERKRLWHESEQKDIAWQQAAPARAAQRAKAARAEAARAEAVRTAELRKSKAMMNTPSTYQDHRFKTDYMEEMRSAYPASENHMERSNRIQAGLASILGPERMGLGVGLPSGHSGIDNDPVLAKHNTDKRIQDTKDVYEQYQAMLRQQCEQQQHREAEEAAAQQSKQTELDAYRFMYKRRIEQLLALSPEFHTQAMGILQAYEQGNFHELQWALSEIISNVLEPACKIFEEMQGETMLELFGANELKNAWPLEAIDRIFTVFDEQAAAQFPENEQNGLGYMIRCIQFICKPIVTAREWIDPLMQQASSNLPFVAAPIPISFEQFAASVGAPPPPQQPQDFALLAQQPRQSLQHAHSYHQQPQVLQQAYNYQPVRSYQQPQVQQVQQVQPQVQQIQAPEQAADTGKNFDSFSDLLKASKANKEAQAPFIFSINPAAAQPTAPVASFLRPDKGTLMVYIDNNVLQFQVNVDDFLKEGRVNVTKCQENQAILKWMEDYVQDETGILGQKDNGVMKTEIMRMIVKLDALKNPKEKEKRLNKDIRGLAKKILKIWA</sequence>
<accession>A0A7U2ICN3</accession>
<dbReference type="OrthoDB" id="3798353at2759"/>
<protein>
    <submittedName>
        <fullName evidence="1">Uncharacterized protein</fullName>
    </submittedName>
</protein>
<dbReference type="AlphaFoldDB" id="A0A7U2ICN3"/>
<dbReference type="EMBL" id="CP069044">
    <property type="protein sequence ID" value="QRD07386.1"/>
    <property type="molecule type" value="Genomic_DNA"/>
</dbReference>
<evidence type="ECO:0000313" key="2">
    <source>
        <dbReference type="Proteomes" id="UP000663193"/>
    </source>
</evidence>
<organism evidence="1 2">
    <name type="scientific">Phaeosphaeria nodorum (strain SN15 / ATCC MYA-4574 / FGSC 10173)</name>
    <name type="common">Glume blotch fungus</name>
    <name type="synonym">Parastagonospora nodorum</name>
    <dbReference type="NCBI Taxonomy" id="321614"/>
    <lineage>
        <taxon>Eukaryota</taxon>
        <taxon>Fungi</taxon>
        <taxon>Dikarya</taxon>
        <taxon>Ascomycota</taxon>
        <taxon>Pezizomycotina</taxon>
        <taxon>Dothideomycetes</taxon>
        <taxon>Pleosporomycetidae</taxon>
        <taxon>Pleosporales</taxon>
        <taxon>Pleosporineae</taxon>
        <taxon>Phaeosphaeriaceae</taxon>
        <taxon>Parastagonospora</taxon>
    </lineage>
</organism>
<reference evidence="2" key="1">
    <citation type="journal article" date="2021" name="BMC Genomics">
        <title>Chromosome-level genome assembly and manually-curated proteome of model necrotroph Parastagonospora nodorum Sn15 reveals a genome-wide trove of candidate effector homologs, and redundancy of virulence-related functions within an accessory chromosome.</title>
        <authorList>
            <person name="Bertazzoni S."/>
            <person name="Jones D.A.B."/>
            <person name="Phan H.T."/>
            <person name="Tan K.-C."/>
            <person name="Hane J.K."/>
        </authorList>
    </citation>
    <scope>NUCLEOTIDE SEQUENCE [LARGE SCALE GENOMIC DNA]</scope>
    <source>
        <strain evidence="2">SN15 / ATCC MYA-4574 / FGSC 10173)</strain>
    </source>
</reference>
<keyword evidence="2" id="KW-1185">Reference proteome</keyword>
<evidence type="ECO:0000313" key="1">
    <source>
        <dbReference type="EMBL" id="QRD07386.1"/>
    </source>
</evidence>